<evidence type="ECO:0000256" key="4">
    <source>
        <dbReference type="ARBA" id="ARBA00023125"/>
    </source>
</evidence>
<dbReference type="InterPro" id="IPR038441">
    <property type="entry name" value="THAP_Znf_sf"/>
</dbReference>
<proteinExistence type="predicted"/>
<name>A0A6G0SVQ0_APHGL</name>
<keyword evidence="2" id="KW-0863">Zinc-finger</keyword>
<comment type="caution">
    <text evidence="6">The sequence shown here is derived from an EMBL/GenBank/DDBJ whole genome shotgun (WGS) entry which is preliminary data.</text>
</comment>
<dbReference type="Gene3D" id="6.20.210.20">
    <property type="entry name" value="THAP domain"/>
    <property type="match status" value="1"/>
</dbReference>
<organism evidence="6 7">
    <name type="scientific">Aphis glycines</name>
    <name type="common">Soybean aphid</name>
    <dbReference type="NCBI Taxonomy" id="307491"/>
    <lineage>
        <taxon>Eukaryota</taxon>
        <taxon>Metazoa</taxon>
        <taxon>Ecdysozoa</taxon>
        <taxon>Arthropoda</taxon>
        <taxon>Hexapoda</taxon>
        <taxon>Insecta</taxon>
        <taxon>Pterygota</taxon>
        <taxon>Neoptera</taxon>
        <taxon>Paraneoptera</taxon>
        <taxon>Hemiptera</taxon>
        <taxon>Sternorrhyncha</taxon>
        <taxon>Aphidomorpha</taxon>
        <taxon>Aphidoidea</taxon>
        <taxon>Aphididae</taxon>
        <taxon>Aphidini</taxon>
        <taxon>Aphis</taxon>
        <taxon>Aphis</taxon>
    </lineage>
</organism>
<feature type="domain" description="THAP-type" evidence="5">
    <location>
        <begin position="6"/>
        <end position="56"/>
    </location>
</feature>
<sequence>MPNKICWFGCNKTKKLSVFVTPKDPHLKERWLDALNIKHLDANDVICKQHFLVDSIKKQNNIVDKLGNIEDNLIQPYNPLDTTNTTTDRAPLTCDGDKEEFICEPIINIEHPCNDLMLNSRILIEHNYSTNCNDYSLNGSSTSDFNIPVHQKNKLNQTSKEQFNTANKKFFGVSEMVFVYEQNNVNSFMRKTIVVNQDLDLTCNILGKNISGEKFKNSFNKLESRQHLINLINEMASMKICRGVDLSSAKKYDSMLNTNLLSDTMLIKPIFSSIVELHLVAKWPVLPHSLQQSFLSGPVQLIRACPVTRHLGHLPVPRFSHRRIRKFT</sequence>
<dbReference type="Proteomes" id="UP000475862">
    <property type="component" value="Unassembled WGS sequence"/>
</dbReference>
<gene>
    <name evidence="6" type="ORF">AGLY_017254</name>
</gene>
<evidence type="ECO:0000313" key="6">
    <source>
        <dbReference type="EMBL" id="KAE9522342.1"/>
    </source>
</evidence>
<dbReference type="OrthoDB" id="6496718at2759"/>
<dbReference type="SUPFAM" id="SSF57716">
    <property type="entry name" value="Glucocorticoid receptor-like (DNA-binding domain)"/>
    <property type="match status" value="1"/>
</dbReference>
<keyword evidence="3" id="KW-0862">Zinc</keyword>
<keyword evidence="7" id="KW-1185">Reference proteome</keyword>
<dbReference type="Pfam" id="PF05485">
    <property type="entry name" value="THAP"/>
    <property type="match status" value="1"/>
</dbReference>
<protein>
    <recommendedName>
        <fullName evidence="5">THAP-type domain-containing protein</fullName>
    </recommendedName>
</protein>
<evidence type="ECO:0000256" key="1">
    <source>
        <dbReference type="ARBA" id="ARBA00022723"/>
    </source>
</evidence>
<dbReference type="GO" id="GO:0003677">
    <property type="term" value="F:DNA binding"/>
    <property type="evidence" value="ECO:0007669"/>
    <property type="project" value="UniProtKB-KW"/>
</dbReference>
<evidence type="ECO:0000259" key="5">
    <source>
        <dbReference type="Pfam" id="PF05485"/>
    </source>
</evidence>
<evidence type="ECO:0000313" key="7">
    <source>
        <dbReference type="Proteomes" id="UP000475862"/>
    </source>
</evidence>
<dbReference type="EMBL" id="VYZN01001301">
    <property type="protein sequence ID" value="KAE9522342.1"/>
    <property type="molecule type" value="Genomic_DNA"/>
</dbReference>
<keyword evidence="4" id="KW-0238">DNA-binding</keyword>
<keyword evidence="1" id="KW-0479">Metal-binding</keyword>
<dbReference type="GO" id="GO:0008270">
    <property type="term" value="F:zinc ion binding"/>
    <property type="evidence" value="ECO:0007669"/>
    <property type="project" value="UniProtKB-KW"/>
</dbReference>
<accession>A0A6G0SVQ0</accession>
<dbReference type="AlphaFoldDB" id="A0A6G0SVQ0"/>
<evidence type="ECO:0000256" key="2">
    <source>
        <dbReference type="ARBA" id="ARBA00022771"/>
    </source>
</evidence>
<dbReference type="InterPro" id="IPR006612">
    <property type="entry name" value="THAP_Znf"/>
</dbReference>
<reference evidence="6 7" key="1">
    <citation type="submission" date="2019-08" db="EMBL/GenBank/DDBJ databases">
        <title>The genome of the soybean aphid Biotype 1, its phylome, world population structure and adaptation to the North American continent.</title>
        <authorList>
            <person name="Giordano R."/>
            <person name="Donthu R.K."/>
            <person name="Hernandez A.G."/>
            <person name="Wright C.L."/>
            <person name="Zimin A.V."/>
        </authorList>
    </citation>
    <scope>NUCLEOTIDE SEQUENCE [LARGE SCALE GENOMIC DNA]</scope>
    <source>
        <tissue evidence="6">Whole aphids</tissue>
    </source>
</reference>
<evidence type="ECO:0000256" key="3">
    <source>
        <dbReference type="ARBA" id="ARBA00022833"/>
    </source>
</evidence>